<evidence type="ECO:0000256" key="1">
    <source>
        <dbReference type="SAM" id="MobiDB-lite"/>
    </source>
</evidence>
<protein>
    <submittedName>
        <fullName evidence="2">Uncharacterized protein</fullName>
    </submittedName>
</protein>
<evidence type="ECO:0000313" key="3">
    <source>
        <dbReference type="Proteomes" id="UP000230423"/>
    </source>
</evidence>
<dbReference type="Proteomes" id="UP000230423">
    <property type="component" value="Unassembled WGS sequence"/>
</dbReference>
<name>A0A2G9TXB0_TELCI</name>
<proteinExistence type="predicted"/>
<reference evidence="2 3" key="1">
    <citation type="submission" date="2015-09" db="EMBL/GenBank/DDBJ databases">
        <title>Draft genome of the parasitic nematode Teladorsagia circumcincta isolate WARC Sus (inbred).</title>
        <authorList>
            <person name="Mitreva M."/>
        </authorList>
    </citation>
    <scope>NUCLEOTIDE SEQUENCE [LARGE SCALE GENOMIC DNA]</scope>
    <source>
        <strain evidence="2 3">S</strain>
    </source>
</reference>
<dbReference type="AlphaFoldDB" id="A0A2G9TXB0"/>
<feature type="compositionally biased region" description="Polar residues" evidence="1">
    <location>
        <begin position="118"/>
        <end position="167"/>
    </location>
</feature>
<evidence type="ECO:0000313" key="2">
    <source>
        <dbReference type="EMBL" id="PIO62643.1"/>
    </source>
</evidence>
<gene>
    <name evidence="2" type="ORF">TELCIR_15786</name>
</gene>
<keyword evidence="3" id="KW-1185">Reference proteome</keyword>
<accession>A0A2G9TXB0</accession>
<dbReference type="OrthoDB" id="5869318at2759"/>
<dbReference type="EMBL" id="KZ351839">
    <property type="protein sequence ID" value="PIO62643.1"/>
    <property type="molecule type" value="Genomic_DNA"/>
</dbReference>
<organism evidence="2 3">
    <name type="scientific">Teladorsagia circumcincta</name>
    <name type="common">Brown stomach worm</name>
    <name type="synonym">Ostertagia circumcincta</name>
    <dbReference type="NCBI Taxonomy" id="45464"/>
    <lineage>
        <taxon>Eukaryota</taxon>
        <taxon>Metazoa</taxon>
        <taxon>Ecdysozoa</taxon>
        <taxon>Nematoda</taxon>
        <taxon>Chromadorea</taxon>
        <taxon>Rhabditida</taxon>
        <taxon>Rhabditina</taxon>
        <taxon>Rhabditomorpha</taxon>
        <taxon>Strongyloidea</taxon>
        <taxon>Trichostrongylidae</taxon>
        <taxon>Teladorsagia</taxon>
    </lineage>
</organism>
<feature type="compositionally biased region" description="Polar residues" evidence="1">
    <location>
        <begin position="99"/>
        <end position="109"/>
    </location>
</feature>
<feature type="region of interest" description="Disordered" evidence="1">
    <location>
        <begin position="95"/>
        <end position="171"/>
    </location>
</feature>
<sequence length="279" mass="30357">MSAVNAVYETIQNVTGNIAGHLNNAANRVVNNIEDMVEGARRGIYGQNRPEQNYQQQNYQNGNGYNGPMQPNTNMNGFAPPTVNGVVNLNGVNGHNGHTSYNGNTNGDHQSGYVPNGLVNNGNSGPNGFVNAYSTNTDRSNSAEGHSNMPGYSQNGGQQEHNGQYGNQAYKPDQRDLHTVPYTNGNGFAAPQGYGRPPYVDLNGMNPPAGYVPQAETSVQASILFSFSFYYLEGTQRHTPHQNSSAIVAEEKEKKFLECSKIRASLCYGVKKFERQVAR</sequence>